<sequence length="82" mass="9432">MPEWIFWFQVVIAFVGYIGMVLFRKSFRLIIVLSTVFSLLLSPIYGVSVITGIEVFIIDISTLLAGFAIALLFYTRLNEKFY</sequence>
<keyword evidence="1" id="KW-1133">Transmembrane helix</keyword>
<evidence type="ECO:0000313" key="3">
    <source>
        <dbReference type="Proteomes" id="UP000094849"/>
    </source>
</evidence>
<feature type="transmembrane region" description="Helical" evidence="1">
    <location>
        <begin position="30"/>
        <end position="50"/>
    </location>
</feature>
<name>A0A1E2UKR3_9GAMM</name>
<organism evidence="2 3">
    <name type="scientific">Candidatus Thiodiazotropha endoloripes</name>
    <dbReference type="NCBI Taxonomy" id="1818881"/>
    <lineage>
        <taxon>Bacteria</taxon>
        <taxon>Pseudomonadati</taxon>
        <taxon>Pseudomonadota</taxon>
        <taxon>Gammaproteobacteria</taxon>
        <taxon>Chromatiales</taxon>
        <taxon>Sedimenticolaceae</taxon>
        <taxon>Candidatus Thiodiazotropha</taxon>
    </lineage>
</organism>
<feature type="transmembrane region" description="Helical" evidence="1">
    <location>
        <begin position="56"/>
        <end position="74"/>
    </location>
</feature>
<dbReference type="AlphaFoldDB" id="A0A1E2UKR3"/>
<protein>
    <submittedName>
        <fullName evidence="2">Uncharacterized protein</fullName>
    </submittedName>
</protein>
<keyword evidence="3" id="KW-1185">Reference proteome</keyword>
<proteinExistence type="predicted"/>
<evidence type="ECO:0000256" key="1">
    <source>
        <dbReference type="SAM" id="Phobius"/>
    </source>
</evidence>
<evidence type="ECO:0000313" key="2">
    <source>
        <dbReference type="EMBL" id="ODB95299.1"/>
    </source>
</evidence>
<reference evidence="2 3" key="1">
    <citation type="submission" date="2016-03" db="EMBL/GenBank/DDBJ databases">
        <title>Chemosynthetic sulphur-oxidizing symbionts of marine invertebrate animals are capable of nitrogen fixation.</title>
        <authorList>
            <person name="Petersen J.M."/>
            <person name="Kemper A."/>
            <person name="Gruber-Vodicka H."/>
            <person name="Cardini U."/>
            <person name="Geest Mvander."/>
            <person name="Kleiner M."/>
            <person name="Bulgheresi S."/>
            <person name="Fussmann M."/>
            <person name="Herbold C."/>
            <person name="Seah B.K.B."/>
            <person name="Antony C.Paul."/>
            <person name="Liu D."/>
            <person name="Belitz A."/>
            <person name="Weber M."/>
        </authorList>
    </citation>
    <scope>NUCLEOTIDE SEQUENCE [LARGE SCALE GENOMIC DNA]</scope>
    <source>
        <strain evidence="2">G_D</strain>
    </source>
</reference>
<dbReference type="RefSeq" id="WP_141694641.1">
    <property type="nucleotide sequence ID" value="NZ_LVJZ01000003.1"/>
</dbReference>
<accession>A0A1E2UKR3</accession>
<dbReference type="Proteomes" id="UP000094849">
    <property type="component" value="Unassembled WGS sequence"/>
</dbReference>
<keyword evidence="1" id="KW-0472">Membrane</keyword>
<comment type="caution">
    <text evidence="2">The sequence shown here is derived from an EMBL/GenBank/DDBJ whole genome shotgun (WGS) entry which is preliminary data.</text>
</comment>
<feature type="transmembrane region" description="Helical" evidence="1">
    <location>
        <begin position="6"/>
        <end position="23"/>
    </location>
</feature>
<keyword evidence="1" id="KW-0812">Transmembrane</keyword>
<dbReference type="EMBL" id="LVJZ01000003">
    <property type="protein sequence ID" value="ODB95299.1"/>
    <property type="molecule type" value="Genomic_DNA"/>
</dbReference>
<gene>
    <name evidence="2" type="ORF">A3196_00065</name>
</gene>